<dbReference type="Pfam" id="PF00528">
    <property type="entry name" value="BPD_transp_1"/>
    <property type="match status" value="1"/>
</dbReference>
<dbReference type="PANTHER" id="PTHR43744:SF9">
    <property type="entry name" value="POLYGALACTURONAN_RHAMNOGALACTURONAN TRANSPORT SYSTEM PERMEASE PROTEIN YTCP"/>
    <property type="match status" value="1"/>
</dbReference>
<evidence type="ECO:0000259" key="8">
    <source>
        <dbReference type="PROSITE" id="PS50928"/>
    </source>
</evidence>
<dbReference type="PROSITE" id="PS50928">
    <property type="entry name" value="ABC_TM1"/>
    <property type="match status" value="1"/>
</dbReference>
<keyword evidence="10" id="KW-1185">Reference proteome</keyword>
<organism evidence="9 10">
    <name type="scientific">Paenibacillus oryzisoli</name>
    <dbReference type="NCBI Taxonomy" id="1850517"/>
    <lineage>
        <taxon>Bacteria</taxon>
        <taxon>Bacillati</taxon>
        <taxon>Bacillota</taxon>
        <taxon>Bacilli</taxon>
        <taxon>Bacillales</taxon>
        <taxon>Paenibacillaceae</taxon>
        <taxon>Paenibacillus</taxon>
    </lineage>
</organism>
<feature type="transmembrane region" description="Helical" evidence="7">
    <location>
        <begin position="77"/>
        <end position="98"/>
    </location>
</feature>
<evidence type="ECO:0000256" key="1">
    <source>
        <dbReference type="ARBA" id="ARBA00004651"/>
    </source>
</evidence>
<keyword evidence="3" id="KW-1003">Cell membrane</keyword>
<proteinExistence type="inferred from homology"/>
<dbReference type="PANTHER" id="PTHR43744">
    <property type="entry name" value="ABC TRANSPORTER PERMEASE PROTEIN MG189-RELATED-RELATED"/>
    <property type="match status" value="1"/>
</dbReference>
<feature type="transmembrane region" description="Helical" evidence="7">
    <location>
        <begin position="183"/>
        <end position="205"/>
    </location>
</feature>
<keyword evidence="5 7" id="KW-1133">Transmembrane helix</keyword>
<comment type="similarity">
    <text evidence="7">Belongs to the binding-protein-dependent transport system permease family.</text>
</comment>
<comment type="subcellular location">
    <subcellularLocation>
        <location evidence="1 7">Cell membrane</location>
        <topology evidence="1 7">Multi-pass membrane protein</topology>
    </subcellularLocation>
</comment>
<evidence type="ECO:0000256" key="6">
    <source>
        <dbReference type="ARBA" id="ARBA00023136"/>
    </source>
</evidence>
<dbReference type="InterPro" id="IPR000515">
    <property type="entry name" value="MetI-like"/>
</dbReference>
<dbReference type="CDD" id="cd06261">
    <property type="entry name" value="TM_PBP2"/>
    <property type="match status" value="1"/>
</dbReference>
<dbReference type="OrthoDB" id="9810086at2"/>
<dbReference type="SUPFAM" id="SSF161098">
    <property type="entry name" value="MetI-like"/>
    <property type="match status" value="1"/>
</dbReference>
<evidence type="ECO:0000256" key="2">
    <source>
        <dbReference type="ARBA" id="ARBA00022448"/>
    </source>
</evidence>
<keyword evidence="6 7" id="KW-0472">Membrane</keyword>
<evidence type="ECO:0000256" key="5">
    <source>
        <dbReference type="ARBA" id="ARBA00022989"/>
    </source>
</evidence>
<comment type="caution">
    <text evidence="9">The sequence shown here is derived from an EMBL/GenBank/DDBJ whole genome shotgun (WGS) entry which is preliminary data.</text>
</comment>
<dbReference type="GO" id="GO:0005886">
    <property type="term" value="C:plasma membrane"/>
    <property type="evidence" value="ECO:0007669"/>
    <property type="project" value="UniProtKB-SubCell"/>
</dbReference>
<keyword evidence="2 7" id="KW-0813">Transport</keyword>
<evidence type="ECO:0000313" key="9">
    <source>
        <dbReference type="EMBL" id="OAS22740.1"/>
    </source>
</evidence>
<dbReference type="AlphaFoldDB" id="A0A198ANR7"/>
<evidence type="ECO:0000313" key="10">
    <source>
        <dbReference type="Proteomes" id="UP000078454"/>
    </source>
</evidence>
<sequence>MKIKRTPGEIAFDSANALLLLLFCAAVAIPLMNVIAGSFSSNEAIIHSEVSLWPVGFNLHNYDFVIRNAVFWRSFGVTIQIVLIGTAINMALTILTSYPLSKGWLGGRKAILLFIIFTMIFQAPMVPMYILIKSLGLLNSIWSLIIPGALSAFNMMLCITFMRSIPEELFEAARVDGMSEYNIVWRIVAPLSMPINVTLILFYAVGHWNNYLGPLLYITDRELQPLQLYLYKLISQFDMDSAGGQSILELSTAVTPQGLQMATIVIATLPIIIVYPFLQKHFIKGALLGSVKE</sequence>
<evidence type="ECO:0000256" key="4">
    <source>
        <dbReference type="ARBA" id="ARBA00022692"/>
    </source>
</evidence>
<dbReference type="STRING" id="1850517.A8708_08905"/>
<evidence type="ECO:0000256" key="3">
    <source>
        <dbReference type="ARBA" id="ARBA00022475"/>
    </source>
</evidence>
<feature type="domain" description="ABC transmembrane type-1" evidence="8">
    <location>
        <begin position="75"/>
        <end position="278"/>
    </location>
</feature>
<feature type="transmembrane region" description="Helical" evidence="7">
    <location>
        <begin position="258"/>
        <end position="278"/>
    </location>
</feature>
<dbReference type="GO" id="GO:0055085">
    <property type="term" value="P:transmembrane transport"/>
    <property type="evidence" value="ECO:0007669"/>
    <property type="project" value="InterPro"/>
</dbReference>
<dbReference type="Proteomes" id="UP000078454">
    <property type="component" value="Unassembled WGS sequence"/>
</dbReference>
<feature type="transmembrane region" description="Helical" evidence="7">
    <location>
        <begin position="110"/>
        <end position="132"/>
    </location>
</feature>
<accession>A0A198ANR7</accession>
<name>A0A198ANR7_9BACL</name>
<gene>
    <name evidence="9" type="ORF">A8708_08905</name>
</gene>
<reference evidence="9 10" key="1">
    <citation type="submission" date="2016-05" db="EMBL/GenBank/DDBJ databases">
        <title>Paenibacillus sp. 1ZS3-15 nov., isolated from the rhizosphere soil.</title>
        <authorList>
            <person name="Zhang X.X."/>
            <person name="Zhang J."/>
        </authorList>
    </citation>
    <scope>NUCLEOTIDE SEQUENCE [LARGE SCALE GENOMIC DNA]</scope>
    <source>
        <strain evidence="9 10">1ZS3-15</strain>
    </source>
</reference>
<protein>
    <submittedName>
        <fullName evidence="9">ABC transporter permease</fullName>
    </submittedName>
</protein>
<evidence type="ECO:0000256" key="7">
    <source>
        <dbReference type="RuleBase" id="RU363032"/>
    </source>
</evidence>
<dbReference type="EMBL" id="LYPB01000044">
    <property type="protein sequence ID" value="OAS22740.1"/>
    <property type="molecule type" value="Genomic_DNA"/>
</dbReference>
<dbReference type="RefSeq" id="WP_068662080.1">
    <property type="nucleotide sequence ID" value="NZ_LYPB01000044.1"/>
</dbReference>
<dbReference type="InterPro" id="IPR035906">
    <property type="entry name" value="MetI-like_sf"/>
</dbReference>
<feature type="transmembrane region" description="Helical" evidence="7">
    <location>
        <begin position="144"/>
        <end position="162"/>
    </location>
</feature>
<dbReference type="Gene3D" id="1.10.3720.10">
    <property type="entry name" value="MetI-like"/>
    <property type="match status" value="1"/>
</dbReference>
<keyword evidence="4 7" id="KW-0812">Transmembrane</keyword>